<proteinExistence type="predicted"/>
<dbReference type="InterPro" id="IPR011226">
    <property type="entry name" value="ATP-grasp_fam"/>
</dbReference>
<dbReference type="GO" id="GO:0016874">
    <property type="term" value="F:ligase activity"/>
    <property type="evidence" value="ECO:0007669"/>
    <property type="project" value="UniProtKB-KW"/>
</dbReference>
<feature type="domain" description="Carbamoyl phosphate synthase ATP-binding" evidence="4">
    <location>
        <begin position="283"/>
        <end position="290"/>
    </location>
</feature>
<dbReference type="GO" id="GO:0005524">
    <property type="term" value="F:ATP binding"/>
    <property type="evidence" value="ECO:0007669"/>
    <property type="project" value="UniProtKB-KW"/>
</dbReference>
<name>A0A2Z3JKX3_9DEIO</name>
<dbReference type="Gene3D" id="3.40.50.20">
    <property type="match status" value="1"/>
</dbReference>
<evidence type="ECO:0000259" key="4">
    <source>
        <dbReference type="PROSITE" id="PS00867"/>
    </source>
</evidence>
<dbReference type="Gene3D" id="3.30.470.20">
    <property type="entry name" value="ATP-grasp fold, B domain"/>
    <property type="match status" value="1"/>
</dbReference>
<keyword evidence="6" id="KW-1185">Reference proteome</keyword>
<dbReference type="PANTHER" id="PTHR43585">
    <property type="entry name" value="FUMIPYRROLE BIOSYNTHESIS PROTEIN C"/>
    <property type="match status" value="1"/>
</dbReference>
<dbReference type="PIRSF" id="PIRSF029120">
    <property type="entry name" value="UCP029120"/>
    <property type="match status" value="1"/>
</dbReference>
<sequence length="352" mass="37917">MPASPPTVWFTRNISPTLHRIRQAARSGRYRVIASHVSQDAGYLGAAHTWLLEPRPVEPPAYLAYVLETVREFGVDALVAGRHLPLLAGARSALAEAGCRLIVPSRDPDSYELCEDKARFYQLFSGRIPMPDTRLVGSWEALEGAARELAGQYGSSCIKPARGIYGLGFRILTEDDDLKRFLGGDQLHLSYATAERLFKGRDLPGMLVMQTLPGTEYSVDALARGGELLTCVIRQKLGGLGNLQTAVDSPPLRAWTALLARELQMDGLFNAQFKEDAAGVPRLLEVNARASGGLPISTALSGLELGLLELDAHFGEVLGDLTFTPGKRVSEALEVIEVLALPQLTSSGSGAG</sequence>
<dbReference type="Proteomes" id="UP000245368">
    <property type="component" value="Chromosome"/>
</dbReference>
<dbReference type="PROSITE" id="PS00867">
    <property type="entry name" value="CPSASE_2"/>
    <property type="match status" value="1"/>
</dbReference>
<evidence type="ECO:0000256" key="1">
    <source>
        <dbReference type="ARBA" id="ARBA00022598"/>
    </source>
</evidence>
<dbReference type="PANTHER" id="PTHR43585:SF2">
    <property type="entry name" value="ATP-GRASP ENZYME FSQD"/>
    <property type="match status" value="1"/>
</dbReference>
<accession>A0A2Z3JKX3</accession>
<reference evidence="5 6" key="1">
    <citation type="submission" date="2018-05" db="EMBL/GenBank/DDBJ databases">
        <title>Complete Genome Sequence of Deinococcus sp. strain 17bor-2.</title>
        <authorList>
            <person name="Srinivasan S."/>
        </authorList>
    </citation>
    <scope>NUCLEOTIDE SEQUENCE [LARGE SCALE GENOMIC DNA]</scope>
    <source>
        <strain evidence="5 6">17bor-2</strain>
    </source>
</reference>
<evidence type="ECO:0000256" key="3">
    <source>
        <dbReference type="ARBA" id="ARBA00022840"/>
    </source>
</evidence>
<dbReference type="Pfam" id="PF15632">
    <property type="entry name" value="ATPgrasp_Ter"/>
    <property type="match status" value="1"/>
</dbReference>
<keyword evidence="2" id="KW-0547">Nucleotide-binding</keyword>
<dbReference type="InterPro" id="IPR052032">
    <property type="entry name" value="ATP-dep_AA_Ligase"/>
</dbReference>
<dbReference type="OrthoDB" id="9803907at2"/>
<gene>
    <name evidence="5" type="ORF">DKM44_00620</name>
</gene>
<organism evidence="5 6">
    <name type="scientific">Deinococcus irradiatisoli</name>
    <dbReference type="NCBI Taxonomy" id="2202254"/>
    <lineage>
        <taxon>Bacteria</taxon>
        <taxon>Thermotogati</taxon>
        <taxon>Deinococcota</taxon>
        <taxon>Deinococci</taxon>
        <taxon>Deinococcales</taxon>
        <taxon>Deinococcaceae</taxon>
        <taxon>Deinococcus</taxon>
    </lineage>
</organism>
<evidence type="ECO:0000313" key="6">
    <source>
        <dbReference type="Proteomes" id="UP000245368"/>
    </source>
</evidence>
<evidence type="ECO:0000256" key="2">
    <source>
        <dbReference type="ARBA" id="ARBA00022741"/>
    </source>
</evidence>
<protein>
    <recommendedName>
        <fullName evidence="4">Carbamoyl phosphate synthase ATP-binding domain-containing protein</fullName>
    </recommendedName>
</protein>
<dbReference type="RefSeq" id="WP_109824557.1">
    <property type="nucleotide sequence ID" value="NZ_CP029494.1"/>
</dbReference>
<evidence type="ECO:0000313" key="5">
    <source>
        <dbReference type="EMBL" id="AWN21924.1"/>
    </source>
</evidence>
<dbReference type="AlphaFoldDB" id="A0A2Z3JKX3"/>
<dbReference type="KEGG" id="dez:DKM44_00620"/>
<keyword evidence="1" id="KW-0436">Ligase</keyword>
<keyword evidence="3" id="KW-0067">ATP-binding</keyword>
<dbReference type="SUPFAM" id="SSF56059">
    <property type="entry name" value="Glutathione synthetase ATP-binding domain-like"/>
    <property type="match status" value="1"/>
</dbReference>
<dbReference type="EMBL" id="CP029494">
    <property type="protein sequence ID" value="AWN21924.1"/>
    <property type="molecule type" value="Genomic_DNA"/>
</dbReference>
<dbReference type="InterPro" id="IPR005479">
    <property type="entry name" value="CPAse_ATP-bd"/>
</dbReference>